<protein>
    <submittedName>
        <fullName evidence="3">WW domain-containing protein</fullName>
    </submittedName>
</protein>
<sequence>MFNDVTKETQWEVPTHPATGETRTRQGRTCAASMLVKHRRLARRRLSGRSRPVTLQPGGGEAMVKEFRRRDRVRGSEFRGKLAELESHCNSAKRGGDLGLRPRQ</sequence>
<dbReference type="Proteomes" id="UP000095280">
    <property type="component" value="Unplaced"/>
</dbReference>
<feature type="compositionally biased region" description="Basic and acidic residues" evidence="1">
    <location>
        <begin position="1"/>
        <end position="10"/>
    </location>
</feature>
<dbReference type="WBParaSite" id="maker-unitig_29694-snap-gene-0.4-mRNA-1">
    <property type="protein sequence ID" value="maker-unitig_29694-snap-gene-0.4-mRNA-1"/>
    <property type="gene ID" value="maker-unitig_29694-snap-gene-0.4"/>
</dbReference>
<proteinExistence type="predicted"/>
<keyword evidence="2" id="KW-1185">Reference proteome</keyword>
<evidence type="ECO:0000313" key="3">
    <source>
        <dbReference type="WBParaSite" id="maker-unitig_29694-snap-gene-0.4-mRNA-1"/>
    </source>
</evidence>
<reference evidence="3" key="1">
    <citation type="submission" date="2016-11" db="UniProtKB">
        <authorList>
            <consortium name="WormBaseParasite"/>
        </authorList>
    </citation>
    <scope>IDENTIFICATION</scope>
</reference>
<evidence type="ECO:0000313" key="2">
    <source>
        <dbReference type="Proteomes" id="UP000095280"/>
    </source>
</evidence>
<feature type="region of interest" description="Disordered" evidence="1">
    <location>
        <begin position="1"/>
        <end position="28"/>
    </location>
</feature>
<dbReference type="AlphaFoldDB" id="A0A1I8FCV2"/>
<organism evidence="2 3">
    <name type="scientific">Macrostomum lignano</name>
    <dbReference type="NCBI Taxonomy" id="282301"/>
    <lineage>
        <taxon>Eukaryota</taxon>
        <taxon>Metazoa</taxon>
        <taxon>Spiralia</taxon>
        <taxon>Lophotrochozoa</taxon>
        <taxon>Platyhelminthes</taxon>
        <taxon>Rhabditophora</taxon>
        <taxon>Macrostomorpha</taxon>
        <taxon>Macrostomida</taxon>
        <taxon>Macrostomidae</taxon>
        <taxon>Macrostomum</taxon>
    </lineage>
</organism>
<name>A0A1I8FCV2_9PLAT</name>
<evidence type="ECO:0000256" key="1">
    <source>
        <dbReference type="SAM" id="MobiDB-lite"/>
    </source>
</evidence>
<accession>A0A1I8FCV2</accession>